<proteinExistence type="predicted"/>
<reference evidence="1" key="1">
    <citation type="submission" date="2021-01" db="EMBL/GenBank/DDBJ databases">
        <authorList>
            <person name="Corre E."/>
            <person name="Pelletier E."/>
            <person name="Niang G."/>
            <person name="Scheremetjew M."/>
            <person name="Finn R."/>
            <person name="Kale V."/>
            <person name="Holt S."/>
            <person name="Cochrane G."/>
            <person name="Meng A."/>
            <person name="Brown T."/>
            <person name="Cohen L."/>
        </authorList>
    </citation>
    <scope>NUCLEOTIDE SEQUENCE</scope>
    <source>
        <strain evidence="1">CCMP1320</strain>
    </source>
</reference>
<name>A0A7S3VV79_DUNTE</name>
<accession>A0A7S3VV79</accession>
<dbReference type="AlphaFoldDB" id="A0A7S3VV79"/>
<sequence>MAFLSEYLTLVHEAQTPEPSNESTGKWHPFSIGTARAALLADKSQLQHVALGFDLLGTHAAGTKLRAGNHLLFKIRRGPHQEKACNCIMQCVASLELARRREKESKGLLQPSAAHEGTLKEAAQNASARLHAALGDLSSFQEQLTARWEAHRQEVKAHLAERTRLIKQDEAIEIEENAARLSTSHVYDLYDDYAAIMAWIDL</sequence>
<gene>
    <name evidence="1" type="ORF">DTER00134_LOCUS22721</name>
</gene>
<dbReference type="EMBL" id="HBIP01037670">
    <property type="protein sequence ID" value="CAE0507644.1"/>
    <property type="molecule type" value="Transcribed_RNA"/>
</dbReference>
<organism evidence="1">
    <name type="scientific">Dunaliella tertiolecta</name>
    <name type="common">Green alga</name>
    <dbReference type="NCBI Taxonomy" id="3047"/>
    <lineage>
        <taxon>Eukaryota</taxon>
        <taxon>Viridiplantae</taxon>
        <taxon>Chlorophyta</taxon>
        <taxon>core chlorophytes</taxon>
        <taxon>Chlorophyceae</taxon>
        <taxon>CS clade</taxon>
        <taxon>Chlamydomonadales</taxon>
        <taxon>Dunaliellaceae</taxon>
        <taxon>Dunaliella</taxon>
    </lineage>
</organism>
<protein>
    <submittedName>
        <fullName evidence="1">Uncharacterized protein</fullName>
    </submittedName>
</protein>
<evidence type="ECO:0000313" key="1">
    <source>
        <dbReference type="EMBL" id="CAE0507644.1"/>
    </source>
</evidence>